<comment type="subcellular location">
    <subcellularLocation>
        <location evidence="1">Membrane</location>
        <topology evidence="1">Multi-pass membrane protein</topology>
    </subcellularLocation>
</comment>
<comment type="similarity">
    <text evidence="2">Belongs to the DsbD family.</text>
</comment>
<evidence type="ECO:0000256" key="7">
    <source>
        <dbReference type="SAM" id="Phobius"/>
    </source>
</evidence>
<evidence type="ECO:0000256" key="5">
    <source>
        <dbReference type="ARBA" id="ARBA00022989"/>
    </source>
</evidence>
<keyword evidence="4" id="KW-0201">Cytochrome c-type biogenesis</keyword>
<dbReference type="GO" id="GO:0016020">
    <property type="term" value="C:membrane"/>
    <property type="evidence" value="ECO:0007669"/>
    <property type="project" value="UniProtKB-SubCell"/>
</dbReference>
<feature type="transmembrane region" description="Helical" evidence="7">
    <location>
        <begin position="214"/>
        <end position="235"/>
    </location>
</feature>
<name>A0A1G5NPS1_AFIMA</name>
<dbReference type="InterPro" id="IPR003834">
    <property type="entry name" value="Cyt_c_assmbl_TM_dom"/>
</dbReference>
<evidence type="ECO:0000256" key="2">
    <source>
        <dbReference type="ARBA" id="ARBA00006143"/>
    </source>
</evidence>
<gene>
    <name evidence="9" type="ORF">SAMN03080610_02334</name>
</gene>
<evidence type="ECO:0000259" key="8">
    <source>
        <dbReference type="Pfam" id="PF02683"/>
    </source>
</evidence>
<reference evidence="9 10" key="1">
    <citation type="submission" date="2016-10" db="EMBL/GenBank/DDBJ databases">
        <authorList>
            <person name="de Groot N.N."/>
        </authorList>
    </citation>
    <scope>NUCLEOTIDE SEQUENCE [LARGE SCALE GENOMIC DNA]</scope>
    <source>
        <strain evidence="9 10">DSM 2698</strain>
    </source>
</reference>
<keyword evidence="5 7" id="KW-1133">Transmembrane helix</keyword>
<feature type="transmembrane region" description="Helical" evidence="7">
    <location>
        <begin position="131"/>
        <end position="158"/>
    </location>
</feature>
<dbReference type="PANTHER" id="PTHR31272">
    <property type="entry name" value="CYTOCHROME C-TYPE BIOGENESIS PROTEIN HI_1454-RELATED"/>
    <property type="match status" value="1"/>
</dbReference>
<protein>
    <submittedName>
        <fullName evidence="9">Cytochrome c-type biogenesis protein</fullName>
    </submittedName>
</protein>
<dbReference type="Pfam" id="PF02683">
    <property type="entry name" value="DsbD_TM"/>
    <property type="match status" value="1"/>
</dbReference>
<feature type="transmembrane region" description="Helical" evidence="7">
    <location>
        <begin position="55"/>
        <end position="78"/>
    </location>
</feature>
<keyword evidence="3 7" id="KW-0812">Transmembrane</keyword>
<feature type="transmembrane region" description="Helical" evidence="7">
    <location>
        <begin position="170"/>
        <end position="194"/>
    </location>
</feature>
<dbReference type="InterPro" id="IPR051790">
    <property type="entry name" value="Cytochrome_c-biogenesis_DsbD"/>
</dbReference>
<accession>A0A1G5NPS1</accession>
<feature type="domain" description="Cytochrome C biogenesis protein transmembrane" evidence="8">
    <location>
        <begin position="7"/>
        <end position="221"/>
    </location>
</feature>
<sequence length="245" mass="25964">MLDITWVGAFIGGLLSFVSPCVLPIVPASLCFIAGVSLDELSGQGDVPSGLTRKVFTAALAFVLGFTTVFVLLGMTASGIGRLLAEYKDWLAIVAGVVIIGFGLHFLGLLRFGFLYREARFQVREKPPGLFGAYLIGLAFAFGWTPCVGPALGTILALAGREGSAPEGALLLFIYGMGMGLPFLIAALFAGPFLRWASGFRRHMATVEKAMGGLLVLTGILFLTGDMASLSYWLLETFPSLQTIG</sequence>
<evidence type="ECO:0000256" key="6">
    <source>
        <dbReference type="ARBA" id="ARBA00023136"/>
    </source>
</evidence>
<keyword evidence="10" id="KW-1185">Reference proteome</keyword>
<evidence type="ECO:0000313" key="10">
    <source>
        <dbReference type="Proteomes" id="UP000199347"/>
    </source>
</evidence>
<keyword evidence="6 7" id="KW-0472">Membrane</keyword>
<evidence type="ECO:0000256" key="4">
    <source>
        <dbReference type="ARBA" id="ARBA00022748"/>
    </source>
</evidence>
<dbReference type="RefSeq" id="WP_234630112.1">
    <property type="nucleotide sequence ID" value="NZ_FMVW01000005.1"/>
</dbReference>
<dbReference type="EMBL" id="FMVW01000005">
    <property type="protein sequence ID" value="SCZ38761.1"/>
    <property type="molecule type" value="Genomic_DNA"/>
</dbReference>
<evidence type="ECO:0000256" key="1">
    <source>
        <dbReference type="ARBA" id="ARBA00004141"/>
    </source>
</evidence>
<evidence type="ECO:0000313" key="9">
    <source>
        <dbReference type="EMBL" id="SCZ38761.1"/>
    </source>
</evidence>
<dbReference type="PANTHER" id="PTHR31272:SF4">
    <property type="entry name" value="CYTOCHROME C-TYPE BIOGENESIS PROTEIN HI_1454-RELATED"/>
    <property type="match status" value="1"/>
</dbReference>
<dbReference type="GO" id="GO:0017004">
    <property type="term" value="P:cytochrome complex assembly"/>
    <property type="evidence" value="ECO:0007669"/>
    <property type="project" value="UniProtKB-KW"/>
</dbReference>
<evidence type="ECO:0000256" key="3">
    <source>
        <dbReference type="ARBA" id="ARBA00022692"/>
    </source>
</evidence>
<proteinExistence type="inferred from homology"/>
<dbReference type="AlphaFoldDB" id="A0A1G5NPS1"/>
<dbReference type="Proteomes" id="UP000199347">
    <property type="component" value="Unassembled WGS sequence"/>
</dbReference>
<organism evidence="9 10">
    <name type="scientific">Afifella marina DSM 2698</name>
    <dbReference type="NCBI Taxonomy" id="1120955"/>
    <lineage>
        <taxon>Bacteria</taxon>
        <taxon>Pseudomonadati</taxon>
        <taxon>Pseudomonadota</taxon>
        <taxon>Alphaproteobacteria</taxon>
        <taxon>Hyphomicrobiales</taxon>
        <taxon>Afifellaceae</taxon>
        <taxon>Afifella</taxon>
    </lineage>
</organism>
<feature type="transmembrane region" description="Helical" evidence="7">
    <location>
        <begin position="6"/>
        <end position="34"/>
    </location>
</feature>
<dbReference type="STRING" id="1120955.SAMN03080610_02334"/>
<feature type="transmembrane region" description="Helical" evidence="7">
    <location>
        <begin position="90"/>
        <end position="110"/>
    </location>
</feature>